<name>A0A511QNU0_9VIBR</name>
<dbReference type="Proteomes" id="UP000321113">
    <property type="component" value="Unassembled WGS sequence"/>
</dbReference>
<sequence>MLTTTQEIFNKLTKLVFVLLGVVVLFVVLCLGLLHKNQHISSEEFLAISGFGVLIEGVLFAIYQGVKFK</sequence>
<keyword evidence="1" id="KW-0812">Transmembrane</keyword>
<organism evidence="2 3">
    <name type="scientific">Vibrio superstes NBRC 103154</name>
    <dbReference type="NCBI Taxonomy" id="1219062"/>
    <lineage>
        <taxon>Bacteria</taxon>
        <taxon>Pseudomonadati</taxon>
        <taxon>Pseudomonadota</taxon>
        <taxon>Gammaproteobacteria</taxon>
        <taxon>Vibrionales</taxon>
        <taxon>Vibrionaceae</taxon>
        <taxon>Vibrio</taxon>
    </lineage>
</organism>
<gene>
    <name evidence="2" type="ORF">VSU01S_12460</name>
</gene>
<comment type="caution">
    <text evidence="2">The sequence shown here is derived from an EMBL/GenBank/DDBJ whole genome shotgun (WGS) entry which is preliminary data.</text>
</comment>
<proteinExistence type="predicted"/>
<evidence type="ECO:0000313" key="2">
    <source>
        <dbReference type="EMBL" id="GEM79001.1"/>
    </source>
</evidence>
<dbReference type="EMBL" id="BJXK01000004">
    <property type="protein sequence ID" value="GEM79001.1"/>
    <property type="molecule type" value="Genomic_DNA"/>
</dbReference>
<accession>A0A511QNU0</accession>
<dbReference type="OrthoDB" id="9924179at2"/>
<dbReference type="RefSeq" id="WP_119008565.1">
    <property type="nucleotide sequence ID" value="NZ_BJXK01000004.1"/>
</dbReference>
<feature type="transmembrane region" description="Helical" evidence="1">
    <location>
        <begin position="12"/>
        <end position="34"/>
    </location>
</feature>
<keyword evidence="1" id="KW-0472">Membrane</keyword>
<keyword evidence="1" id="KW-1133">Transmembrane helix</keyword>
<evidence type="ECO:0000313" key="3">
    <source>
        <dbReference type="Proteomes" id="UP000321113"/>
    </source>
</evidence>
<keyword evidence="3" id="KW-1185">Reference proteome</keyword>
<dbReference type="AlphaFoldDB" id="A0A511QNU0"/>
<reference evidence="2 3" key="1">
    <citation type="submission" date="2019-07" db="EMBL/GenBank/DDBJ databases">
        <title>Whole genome shotgun sequence of Vibrio superstes NBRC 103154.</title>
        <authorList>
            <person name="Hosoyama A."/>
            <person name="Uohara A."/>
            <person name="Ohji S."/>
            <person name="Ichikawa N."/>
        </authorList>
    </citation>
    <scope>NUCLEOTIDE SEQUENCE [LARGE SCALE GENOMIC DNA]</scope>
    <source>
        <strain evidence="2 3">NBRC 103154</strain>
    </source>
</reference>
<evidence type="ECO:0000256" key="1">
    <source>
        <dbReference type="SAM" id="Phobius"/>
    </source>
</evidence>
<protein>
    <submittedName>
        <fullName evidence="2">Uncharacterized protein</fullName>
    </submittedName>
</protein>
<feature type="transmembrane region" description="Helical" evidence="1">
    <location>
        <begin position="46"/>
        <end position="66"/>
    </location>
</feature>